<sequence length="55" mass="5725">MKLVKRIVIGLVIAFAVFYLVTRPQDAANAVQGAFGAVWGAGVAVTDFFVALANG</sequence>
<dbReference type="EMBL" id="JACSPM010000003">
    <property type="protein sequence ID" value="MBD8023970.1"/>
    <property type="molecule type" value="Genomic_DNA"/>
</dbReference>
<keyword evidence="1" id="KW-0472">Membrane</keyword>
<comment type="caution">
    <text evidence="2">The sequence shown here is derived from an EMBL/GenBank/DDBJ whole genome shotgun (WGS) entry which is preliminary data.</text>
</comment>
<feature type="transmembrane region" description="Helical" evidence="1">
    <location>
        <begin position="34"/>
        <end position="53"/>
    </location>
</feature>
<protein>
    <submittedName>
        <fullName evidence="2">Uncharacterized protein</fullName>
    </submittedName>
</protein>
<dbReference type="Proteomes" id="UP000602532">
    <property type="component" value="Unassembled WGS sequence"/>
</dbReference>
<reference evidence="2 3" key="1">
    <citation type="submission" date="2020-08" db="EMBL/GenBank/DDBJ databases">
        <title>A Genomic Blueprint of the Chicken Gut Microbiome.</title>
        <authorList>
            <person name="Gilroy R."/>
            <person name="Ravi A."/>
            <person name="Getino M."/>
            <person name="Pursley I."/>
            <person name="Horton D.L."/>
            <person name="Alikhan N.-F."/>
            <person name="Baker D."/>
            <person name="Gharbi K."/>
            <person name="Hall N."/>
            <person name="Watson M."/>
            <person name="Adriaenssens E.M."/>
            <person name="Foster-Nyarko E."/>
            <person name="Jarju S."/>
            <person name="Secka A."/>
            <person name="Antonio M."/>
            <person name="Oren A."/>
            <person name="Chaudhuri R."/>
            <person name="La Ragione R.M."/>
            <person name="Hildebrand F."/>
            <person name="Pallen M.J."/>
        </authorList>
    </citation>
    <scope>NUCLEOTIDE SEQUENCE [LARGE SCALE GENOMIC DNA]</scope>
    <source>
        <strain evidence="2 3">Sa1CUA4</strain>
    </source>
</reference>
<name>A0ABR8X3T3_9MICO</name>
<keyword evidence="1" id="KW-0812">Transmembrane</keyword>
<evidence type="ECO:0000313" key="2">
    <source>
        <dbReference type="EMBL" id="MBD8023970.1"/>
    </source>
</evidence>
<keyword evidence="3" id="KW-1185">Reference proteome</keyword>
<evidence type="ECO:0000313" key="3">
    <source>
        <dbReference type="Proteomes" id="UP000602532"/>
    </source>
</evidence>
<keyword evidence="1" id="KW-1133">Transmembrane helix</keyword>
<dbReference type="RefSeq" id="WP_191766297.1">
    <property type="nucleotide sequence ID" value="NZ_JACSPM010000003.1"/>
</dbReference>
<feature type="transmembrane region" description="Helical" evidence="1">
    <location>
        <begin position="7"/>
        <end position="22"/>
    </location>
</feature>
<accession>A0ABR8X3T3</accession>
<evidence type="ECO:0000256" key="1">
    <source>
        <dbReference type="SAM" id="Phobius"/>
    </source>
</evidence>
<gene>
    <name evidence="2" type="ORF">H9622_10230</name>
</gene>
<organism evidence="2 3">
    <name type="scientific">Microbacterium gallinarum</name>
    <dbReference type="NCBI Taxonomy" id="2762209"/>
    <lineage>
        <taxon>Bacteria</taxon>
        <taxon>Bacillati</taxon>
        <taxon>Actinomycetota</taxon>
        <taxon>Actinomycetes</taxon>
        <taxon>Micrococcales</taxon>
        <taxon>Microbacteriaceae</taxon>
        <taxon>Microbacterium</taxon>
    </lineage>
</organism>
<proteinExistence type="predicted"/>